<keyword evidence="9" id="KW-1185">Reference proteome</keyword>
<organism evidence="8 9">
    <name type="scientific">Synergistes jonesii</name>
    <dbReference type="NCBI Taxonomy" id="2754"/>
    <lineage>
        <taxon>Bacteria</taxon>
        <taxon>Thermotogati</taxon>
        <taxon>Synergistota</taxon>
        <taxon>Synergistia</taxon>
        <taxon>Synergistales</taxon>
        <taxon>Synergistaceae</taxon>
        <taxon>Synergistes</taxon>
    </lineage>
</organism>
<proteinExistence type="inferred from homology"/>
<dbReference type="STRING" id="2754.EH55_05990"/>
<dbReference type="Pfam" id="PF03180">
    <property type="entry name" value="Lipoprotein_9"/>
    <property type="match status" value="1"/>
</dbReference>
<reference evidence="8 9" key="1">
    <citation type="submission" date="2014-04" db="EMBL/GenBank/DDBJ databases">
        <title>Draft Genome Sequence of Synergistes jonesii.</title>
        <authorList>
            <person name="Coil D.A."/>
            <person name="Eisen J.A."/>
            <person name="Holland-Moritz H.E."/>
        </authorList>
    </citation>
    <scope>NUCLEOTIDE SEQUENCE [LARGE SCALE GENOMIC DNA]</scope>
    <source>
        <strain evidence="8 9">78-1</strain>
    </source>
</reference>
<sequence length="258" mass="28151">MKKIIFALLALAALAAPASAAEKIILGVTPFPAKEIADVAKAVVAKEGYELVVKEFTDFVQPNLALQDKSLDANFFQHIPYLENMKSEKNLDIVPLVKVHLLPIGIYSQKVKSLKEVKDRSVVAVPNDPTNGFRAYKLLEREGLLKMKPGNKLTAADIVENPKKLKLIELEAPQLPRTLPDTAISVINMNFAVDAGLDPTKEALALESKESPYAVVLACRSKERESAKIKALAKALNSPEVKKFITEKLSAKGVVPAF</sequence>
<evidence type="ECO:0000256" key="4">
    <source>
        <dbReference type="ARBA" id="ARBA00023136"/>
    </source>
</evidence>
<dbReference type="InterPro" id="IPR004872">
    <property type="entry name" value="Lipoprotein_NlpA"/>
</dbReference>
<dbReference type="Gene3D" id="3.40.190.10">
    <property type="entry name" value="Periplasmic binding protein-like II"/>
    <property type="match status" value="2"/>
</dbReference>
<evidence type="ECO:0000313" key="9">
    <source>
        <dbReference type="Proteomes" id="UP000027665"/>
    </source>
</evidence>
<comment type="subcellular location">
    <subcellularLocation>
        <location evidence="1">Membrane</location>
        <topology evidence="1">Lipid-anchor</topology>
    </subcellularLocation>
</comment>
<dbReference type="PATRIC" id="fig|2754.20.peg.1458"/>
<protein>
    <submittedName>
        <fullName evidence="8">Methionine ABC transporter substrate-binding protein</fullName>
    </submittedName>
</protein>
<keyword evidence="4" id="KW-0472">Membrane</keyword>
<dbReference type="GO" id="GO:0016020">
    <property type="term" value="C:membrane"/>
    <property type="evidence" value="ECO:0007669"/>
    <property type="project" value="UniProtKB-SubCell"/>
</dbReference>
<dbReference type="eggNOG" id="COG1464">
    <property type="taxonomic scope" value="Bacteria"/>
</dbReference>
<dbReference type="PANTHER" id="PTHR30429:SF0">
    <property type="entry name" value="METHIONINE-BINDING LIPOPROTEIN METQ"/>
    <property type="match status" value="1"/>
</dbReference>
<feature type="signal peptide" evidence="7">
    <location>
        <begin position="1"/>
        <end position="20"/>
    </location>
</feature>
<dbReference type="OrthoDB" id="9812878at2"/>
<dbReference type="RefSeq" id="WP_037976623.1">
    <property type="nucleotide sequence ID" value="NZ_JAWRIX010000027.1"/>
</dbReference>
<keyword evidence="5" id="KW-0564">Palmitate</keyword>
<comment type="caution">
    <text evidence="8">The sequence shown here is derived from an EMBL/GenBank/DDBJ whole genome shotgun (WGS) entry which is preliminary data.</text>
</comment>
<evidence type="ECO:0000313" key="8">
    <source>
        <dbReference type="EMBL" id="KEJ91933.1"/>
    </source>
</evidence>
<accession>A0A073INJ4</accession>
<gene>
    <name evidence="8" type="ORF">EH55_05990</name>
</gene>
<evidence type="ECO:0000256" key="6">
    <source>
        <dbReference type="ARBA" id="ARBA00023288"/>
    </source>
</evidence>
<evidence type="ECO:0000256" key="7">
    <source>
        <dbReference type="SAM" id="SignalP"/>
    </source>
</evidence>
<evidence type="ECO:0000256" key="5">
    <source>
        <dbReference type="ARBA" id="ARBA00023139"/>
    </source>
</evidence>
<dbReference type="EMBL" id="JMKI01000036">
    <property type="protein sequence ID" value="KEJ91933.1"/>
    <property type="molecule type" value="Genomic_DNA"/>
</dbReference>
<dbReference type="PANTHER" id="PTHR30429">
    <property type="entry name" value="D-METHIONINE-BINDING LIPOPROTEIN METQ"/>
    <property type="match status" value="1"/>
</dbReference>
<dbReference type="SUPFAM" id="SSF53850">
    <property type="entry name" value="Periplasmic binding protein-like II"/>
    <property type="match status" value="1"/>
</dbReference>
<keyword evidence="3 7" id="KW-0732">Signal</keyword>
<keyword evidence="6" id="KW-0449">Lipoprotein</keyword>
<evidence type="ECO:0000256" key="3">
    <source>
        <dbReference type="ARBA" id="ARBA00022729"/>
    </source>
</evidence>
<name>A0A073INJ4_9BACT</name>
<feature type="chain" id="PRO_5001689793" evidence="7">
    <location>
        <begin position="21"/>
        <end position="258"/>
    </location>
</feature>
<dbReference type="GeneID" id="90983832"/>
<dbReference type="Proteomes" id="UP000027665">
    <property type="component" value="Unassembled WGS sequence"/>
</dbReference>
<dbReference type="AlphaFoldDB" id="A0A073INJ4"/>
<comment type="similarity">
    <text evidence="2">Belongs to the NlpA lipoprotein family.</text>
</comment>
<evidence type="ECO:0000256" key="2">
    <source>
        <dbReference type="ARBA" id="ARBA00008973"/>
    </source>
</evidence>
<evidence type="ECO:0000256" key="1">
    <source>
        <dbReference type="ARBA" id="ARBA00004635"/>
    </source>
</evidence>
<dbReference type="PIRSF" id="PIRSF002854">
    <property type="entry name" value="MetQ"/>
    <property type="match status" value="1"/>
</dbReference>